<name>A0A3P7NMK0_DIBLA</name>
<sequence>MSTAVRVIWPLDAPGRLTSQDETTDLWCLLCFTPEGALAQSRTFLASTGSAATLIVSWGEGAWKLPLESHDAAPCYGGRDLHRANITAVLFYKPTATVITADSTGTVKVMSQVFSD</sequence>
<organism evidence="1 2">
    <name type="scientific">Dibothriocephalus latus</name>
    <name type="common">Fish tapeworm</name>
    <name type="synonym">Diphyllobothrium latum</name>
    <dbReference type="NCBI Taxonomy" id="60516"/>
    <lineage>
        <taxon>Eukaryota</taxon>
        <taxon>Metazoa</taxon>
        <taxon>Spiralia</taxon>
        <taxon>Lophotrochozoa</taxon>
        <taxon>Platyhelminthes</taxon>
        <taxon>Cestoda</taxon>
        <taxon>Eucestoda</taxon>
        <taxon>Diphyllobothriidea</taxon>
        <taxon>Diphyllobothriidae</taxon>
        <taxon>Dibothriocephalus</taxon>
    </lineage>
</organism>
<keyword evidence="2" id="KW-1185">Reference proteome</keyword>
<dbReference type="EMBL" id="UYRU01049387">
    <property type="protein sequence ID" value="VDN10539.1"/>
    <property type="molecule type" value="Genomic_DNA"/>
</dbReference>
<proteinExistence type="predicted"/>
<protein>
    <submittedName>
        <fullName evidence="1">Uncharacterized protein</fullName>
    </submittedName>
</protein>
<dbReference type="AlphaFoldDB" id="A0A3P7NMK0"/>
<dbReference type="Proteomes" id="UP000281553">
    <property type="component" value="Unassembled WGS sequence"/>
</dbReference>
<evidence type="ECO:0000313" key="1">
    <source>
        <dbReference type="EMBL" id="VDN10539.1"/>
    </source>
</evidence>
<evidence type="ECO:0000313" key="2">
    <source>
        <dbReference type="Proteomes" id="UP000281553"/>
    </source>
</evidence>
<dbReference type="OrthoDB" id="10419776at2759"/>
<accession>A0A3P7NMK0</accession>
<gene>
    <name evidence="1" type="ORF">DILT_LOCUS6370</name>
</gene>
<reference evidence="1 2" key="1">
    <citation type="submission" date="2018-11" db="EMBL/GenBank/DDBJ databases">
        <authorList>
            <consortium name="Pathogen Informatics"/>
        </authorList>
    </citation>
    <scope>NUCLEOTIDE SEQUENCE [LARGE SCALE GENOMIC DNA]</scope>
</reference>